<comment type="caution">
    <text evidence="6">The sequence shown here is derived from an EMBL/GenBank/DDBJ whole genome shotgun (WGS) entry which is preliminary data.</text>
</comment>
<reference evidence="7" key="1">
    <citation type="submission" date="2016-07" db="EMBL/GenBank/DDBJ databases">
        <title>Frankia sp. NRRL B-16219 Genome sequencing.</title>
        <authorList>
            <person name="Ghodhbane-Gtari F."/>
            <person name="Swanson E."/>
            <person name="Gueddou A."/>
            <person name="Louati M."/>
            <person name="Nouioui I."/>
            <person name="Hezbri K."/>
            <person name="Abebe-Akele F."/>
            <person name="Simpson S."/>
            <person name="Morris K."/>
            <person name="Thomas K."/>
            <person name="Gtari M."/>
            <person name="Tisa L.S."/>
        </authorList>
    </citation>
    <scope>NUCLEOTIDE SEQUENCE [LARGE SCALE GENOMIC DNA]</scope>
    <source>
        <strain evidence="7">NRRL B-16219</strain>
    </source>
</reference>
<dbReference type="Pfam" id="PF00550">
    <property type="entry name" value="PP-binding"/>
    <property type="match status" value="1"/>
</dbReference>
<dbReference type="Pfam" id="PF13193">
    <property type="entry name" value="AMP-binding_C"/>
    <property type="match status" value="1"/>
</dbReference>
<dbReference type="InterPro" id="IPR020802">
    <property type="entry name" value="TesA-like"/>
</dbReference>
<protein>
    <submittedName>
        <fullName evidence="6">AMP-dependent synthetase</fullName>
    </submittedName>
</protein>
<dbReference type="GO" id="GO:0043041">
    <property type="term" value="P:amino acid activation for nonribosomal peptide biosynthetic process"/>
    <property type="evidence" value="ECO:0007669"/>
    <property type="project" value="TreeGrafter"/>
</dbReference>
<dbReference type="SUPFAM" id="SSF53474">
    <property type="entry name" value="alpha/beta-Hydrolases"/>
    <property type="match status" value="1"/>
</dbReference>
<dbReference type="PANTHER" id="PTHR45527">
    <property type="entry name" value="NONRIBOSOMAL PEPTIDE SYNTHETASE"/>
    <property type="match status" value="1"/>
</dbReference>
<dbReference type="AlphaFoldDB" id="A0A1S1R916"/>
<evidence type="ECO:0000256" key="1">
    <source>
        <dbReference type="ARBA" id="ARBA00001957"/>
    </source>
</evidence>
<dbReference type="Gene3D" id="3.40.50.12780">
    <property type="entry name" value="N-terminal domain of ligase-like"/>
    <property type="match status" value="1"/>
</dbReference>
<evidence type="ECO:0000256" key="4">
    <source>
        <dbReference type="SAM" id="MobiDB-lite"/>
    </source>
</evidence>
<gene>
    <name evidence="6" type="ORF">BBK14_11540</name>
</gene>
<dbReference type="Proteomes" id="UP000179769">
    <property type="component" value="Unassembled WGS sequence"/>
</dbReference>
<dbReference type="PROSITE" id="PS00455">
    <property type="entry name" value="AMP_BINDING"/>
    <property type="match status" value="1"/>
</dbReference>
<dbReference type="CDD" id="cd05930">
    <property type="entry name" value="A_NRPS"/>
    <property type="match status" value="1"/>
</dbReference>
<proteinExistence type="predicted"/>
<dbReference type="GO" id="GO:0044550">
    <property type="term" value="P:secondary metabolite biosynthetic process"/>
    <property type="evidence" value="ECO:0007669"/>
    <property type="project" value="TreeGrafter"/>
</dbReference>
<dbReference type="SMART" id="SM00823">
    <property type="entry name" value="PKS_PP"/>
    <property type="match status" value="1"/>
</dbReference>
<dbReference type="OrthoDB" id="2472181at2"/>
<dbReference type="Pfam" id="PF00501">
    <property type="entry name" value="AMP-binding"/>
    <property type="match status" value="1"/>
</dbReference>
<dbReference type="InterPro" id="IPR042099">
    <property type="entry name" value="ANL_N_sf"/>
</dbReference>
<dbReference type="Pfam" id="PF00975">
    <property type="entry name" value="Thioesterase"/>
    <property type="match status" value="1"/>
</dbReference>
<comment type="cofactor">
    <cofactor evidence="1">
        <name>pantetheine 4'-phosphate</name>
        <dbReference type="ChEBI" id="CHEBI:47942"/>
    </cofactor>
</comment>
<dbReference type="EMBL" id="MAXA01000047">
    <property type="protein sequence ID" value="OHV42241.1"/>
    <property type="molecule type" value="Genomic_DNA"/>
</dbReference>
<feature type="region of interest" description="Disordered" evidence="4">
    <location>
        <begin position="800"/>
        <end position="823"/>
    </location>
</feature>
<dbReference type="InterPro" id="IPR001031">
    <property type="entry name" value="Thioesterase"/>
</dbReference>
<dbReference type="Gene3D" id="3.40.50.1820">
    <property type="entry name" value="alpha/beta hydrolase"/>
    <property type="match status" value="1"/>
</dbReference>
<feature type="domain" description="Carrier" evidence="5">
    <location>
        <begin position="601"/>
        <end position="676"/>
    </location>
</feature>
<name>A0A1S1R916_9ACTN</name>
<keyword evidence="2" id="KW-0596">Phosphopantetheine</keyword>
<dbReference type="PANTHER" id="PTHR45527:SF1">
    <property type="entry name" value="FATTY ACID SYNTHASE"/>
    <property type="match status" value="1"/>
</dbReference>
<dbReference type="InterPro" id="IPR029058">
    <property type="entry name" value="AB_hydrolase_fold"/>
</dbReference>
<keyword evidence="3" id="KW-0597">Phosphoprotein</keyword>
<dbReference type="InterPro" id="IPR020845">
    <property type="entry name" value="AMP-binding_CS"/>
</dbReference>
<dbReference type="InterPro" id="IPR000873">
    <property type="entry name" value="AMP-dep_synth/lig_dom"/>
</dbReference>
<evidence type="ECO:0000313" key="6">
    <source>
        <dbReference type="EMBL" id="OHV42241.1"/>
    </source>
</evidence>
<dbReference type="GO" id="GO:0031177">
    <property type="term" value="F:phosphopantetheine binding"/>
    <property type="evidence" value="ECO:0007669"/>
    <property type="project" value="InterPro"/>
</dbReference>
<dbReference type="Gene3D" id="1.10.1200.10">
    <property type="entry name" value="ACP-like"/>
    <property type="match status" value="1"/>
</dbReference>
<evidence type="ECO:0000256" key="2">
    <source>
        <dbReference type="ARBA" id="ARBA00022450"/>
    </source>
</evidence>
<evidence type="ECO:0000259" key="5">
    <source>
        <dbReference type="PROSITE" id="PS50075"/>
    </source>
</evidence>
<feature type="region of interest" description="Disordered" evidence="4">
    <location>
        <begin position="582"/>
        <end position="601"/>
    </location>
</feature>
<organism evidence="6 7">
    <name type="scientific">Parafrankia soli</name>
    <dbReference type="NCBI Taxonomy" id="2599596"/>
    <lineage>
        <taxon>Bacteria</taxon>
        <taxon>Bacillati</taxon>
        <taxon>Actinomycetota</taxon>
        <taxon>Actinomycetes</taxon>
        <taxon>Frankiales</taxon>
        <taxon>Frankiaceae</taxon>
        <taxon>Parafrankia</taxon>
    </lineage>
</organism>
<dbReference type="SMART" id="SM00824">
    <property type="entry name" value="PKS_TE"/>
    <property type="match status" value="1"/>
</dbReference>
<feature type="region of interest" description="Disordered" evidence="4">
    <location>
        <begin position="426"/>
        <end position="446"/>
    </location>
</feature>
<dbReference type="PROSITE" id="PS50075">
    <property type="entry name" value="CARRIER"/>
    <property type="match status" value="1"/>
</dbReference>
<dbReference type="Gene3D" id="3.30.300.30">
    <property type="match status" value="1"/>
</dbReference>
<evidence type="ECO:0000313" key="7">
    <source>
        <dbReference type="Proteomes" id="UP000179769"/>
    </source>
</evidence>
<dbReference type="InterPro" id="IPR025110">
    <property type="entry name" value="AMP-bd_C"/>
</dbReference>
<dbReference type="InterPro" id="IPR036736">
    <property type="entry name" value="ACP-like_sf"/>
</dbReference>
<dbReference type="RefSeq" id="WP_071060262.1">
    <property type="nucleotide sequence ID" value="NZ_MAXA01000047.1"/>
</dbReference>
<dbReference type="SUPFAM" id="SSF47336">
    <property type="entry name" value="ACP-like"/>
    <property type="match status" value="1"/>
</dbReference>
<dbReference type="InterPro" id="IPR020806">
    <property type="entry name" value="PKS_PP-bd"/>
</dbReference>
<evidence type="ECO:0000256" key="3">
    <source>
        <dbReference type="ARBA" id="ARBA00022553"/>
    </source>
</evidence>
<dbReference type="SUPFAM" id="SSF56801">
    <property type="entry name" value="Acetyl-CoA synthetase-like"/>
    <property type="match status" value="1"/>
</dbReference>
<dbReference type="GO" id="GO:0005737">
    <property type="term" value="C:cytoplasm"/>
    <property type="evidence" value="ECO:0007669"/>
    <property type="project" value="TreeGrafter"/>
</dbReference>
<dbReference type="InterPro" id="IPR009081">
    <property type="entry name" value="PP-bd_ACP"/>
</dbReference>
<accession>A0A1S1R916</accession>
<dbReference type="InterPro" id="IPR045851">
    <property type="entry name" value="AMP-bd_C_sf"/>
</dbReference>
<sequence>MVGTHPLAVLAANLAEPDPTIVGRFSRIVTARANDIAVRDEKTVLSYAELDSRSSALARSLVVEGDGGNIGILLGQGAPAIVAMLGALKAGRPFVPLDPMLPAARLGQILRLAGVATCVTDSAHTELLAAARLEAADTGPTPGPEPGTVPGSEHTLIVDDGPPVGTAEIDDDLLPGRRALPTDPAFLVFSSGSTGVPKGVVWRNRTVMKDLDAGIERVGMNAADQIALVLPTAFAAGITVMFWGLLCGATLHPFDPRARGIGAMPAWLVDRGITTLHLTPSLMRALAGAAEPGLILGDLRAVTSSGEAVYGRDVAALRELLPTTCTFYNWSGSTETASLAFFPVGSGDEIPAGPLPAGWAVDGKDIEIVDEHGKPVPDGATGEISVTSRYLSGGYWNAPEMTAQRFRPVHLCVDSPADGLRDSGALVSGDEAMTGPASPADSAGPDHDLPVSGVTVTGEIVLGDLGSHEVVYRGGDLARRRPDGCIELLGRADAAVKIRGYLVEPAEIETVLLTSPDVLEAVVVAERVEGEPPRLVAYVVCATAVKSATVAIRGLLREKLPAYMVPSSVILLNELPRNERGKIDRPALPAPPPRPPARRPTGRSHWEFALCDLFAQILKVDEVGVDDDFLELGGDSLLAQQLLSEIATRLGVTLPTSVLVEAPTVAALAARVAGSQRGIPTHPTCVPLNVDGSRPPLFCVAGAGGLAINFLGLSRLLGSDQRVYGLQAQGMESRALPDWSVERHARRHLAVLRVIQPTGPYYLAGFSFGGLVALEMAHMLAAAGEEVGTLLLLDTTLPRSAQSAGGARPSGDPSGGGRITRLLPDRLPLPNASKLRKAARLPLTGLVRYPGLVQFDVFFDQARFITQSYRVRPYAGRTVLYLAEDNPESGRDEWPTHLTGDSTIVTVPGEHHTMLNEPNVSVLAADMRARLGESMQL</sequence>
<keyword evidence="7" id="KW-1185">Reference proteome</keyword>